<evidence type="ECO:0000256" key="5">
    <source>
        <dbReference type="ARBA" id="ARBA00022723"/>
    </source>
</evidence>
<dbReference type="PROSITE" id="PS00107">
    <property type="entry name" value="PROTEIN_KINASE_ATP"/>
    <property type="match status" value="1"/>
</dbReference>
<evidence type="ECO:0000313" key="13">
    <source>
        <dbReference type="EnsemblMetazoa" id="AATE010157-PA.1"/>
    </source>
</evidence>
<keyword evidence="6" id="KW-0547">Nucleotide-binding</keyword>
<name>A0A182J2J9_ANOAO</name>
<keyword evidence="4" id="KW-0158">Chromosome</keyword>
<keyword evidence="5" id="KW-0479">Metal-binding</keyword>
<dbReference type="GO" id="GO:0000776">
    <property type="term" value="C:kinetochore"/>
    <property type="evidence" value="ECO:0007669"/>
    <property type="project" value="UniProtKB-KW"/>
</dbReference>
<evidence type="ECO:0000256" key="8">
    <source>
        <dbReference type="ARBA" id="ARBA00022838"/>
    </source>
</evidence>
<dbReference type="InterPro" id="IPR015661">
    <property type="entry name" value="Bub1/Mad3"/>
</dbReference>
<dbReference type="Pfam" id="PF06888">
    <property type="entry name" value="Put_Phosphatase"/>
    <property type="match status" value="1"/>
</dbReference>
<keyword evidence="8" id="KW-0995">Kinetochore</keyword>
<comment type="cofactor">
    <cofactor evidence="1">
        <name>Mg(2+)</name>
        <dbReference type="ChEBI" id="CHEBI:18420"/>
    </cofactor>
</comment>
<feature type="compositionally biased region" description="Low complexity" evidence="12">
    <location>
        <begin position="788"/>
        <end position="810"/>
    </location>
</feature>
<feature type="compositionally biased region" description="Acidic residues" evidence="12">
    <location>
        <begin position="1601"/>
        <end position="1610"/>
    </location>
</feature>
<proteinExistence type="inferred from homology"/>
<keyword evidence="9" id="KW-0067">ATP-binding</keyword>
<dbReference type="InterPro" id="IPR000719">
    <property type="entry name" value="Prot_kinase_dom"/>
</dbReference>
<dbReference type="GO" id="GO:0005634">
    <property type="term" value="C:nucleus"/>
    <property type="evidence" value="ECO:0007669"/>
    <property type="project" value="TreeGrafter"/>
</dbReference>
<dbReference type="EnsemblMetazoa" id="AATE010157-RA">
    <property type="protein sequence ID" value="AATE010157-PA.1"/>
    <property type="gene ID" value="AATE010157"/>
</dbReference>
<dbReference type="InterPro" id="IPR011009">
    <property type="entry name" value="Kinase-like_dom_sf"/>
</dbReference>
<feature type="region of interest" description="Disordered" evidence="12">
    <location>
        <begin position="825"/>
        <end position="851"/>
    </location>
</feature>
<dbReference type="GO" id="GO:0046872">
    <property type="term" value="F:metal ion binding"/>
    <property type="evidence" value="ECO:0007669"/>
    <property type="project" value="UniProtKB-KW"/>
</dbReference>
<dbReference type="VEuPathDB" id="VectorBase:AATE010157"/>
<dbReference type="Pfam" id="PF00069">
    <property type="entry name" value="Pkinase"/>
    <property type="match status" value="1"/>
</dbReference>
<keyword evidence="7" id="KW-0378">Hydrolase</keyword>
<sequence>MDFEDKKENIQPLRAGRNVEHLEHAFESTESWEENRKLHEEEIEKYVGDDPLQLWYDYMSWMEQTNVSSGKPMILEDAVRRCVQKFENDPRYMQDHRFIKLCIKYIDTQPSPVELYNELYNRGVGTLCSELYIAWAYYYDAVDNFAKTEEVFQKGLRAGAEPKVDLEQAHTTFGFSMSQRMLYKDECSQKKFQTSLDERRNALTSLRASRKKNVGSIRTGLAVKSYRPGVVNQENMPINGPARNAAGNAIVFSDEPGTSGEPSSIVRPFSSVHNEAENIIGSARLIKSQGSHKKSVLFPSHHAPSFDIPVDEEQLLPLPVLVDNSARGIQLPARFCRKNKPQTPFEVSICMGDPKERAIPMYDKIRLYCRANGQRGVGEKTEYSPEELRAFCYFNRKGIDNHFTQVHARTWGNGYDVGIRLHPLHVPECKSKEPMGQCKNISPLEEPNMIFHTNIREMYANPADEKSMEELLMVKWQEGKIKRCVDRRYQDDIDPVDMDETRVESQRISMGGARFSMAPSMGVEGGTGGQAQMRQRRSIFPIGGPTVALIAEETEEELRNRSTAQAERSIEKMSQPLQRPAPEQADLQADGNDDVASRKRLSDDVLAQATSKREDTRPTPSKSVLDCGNQRKEENTDDISPPPPVIPEKVQIFVDDSDEHDEREEHQFPKPPTVAGGDQPYYPNDSCSTQMFNMFVKNISTPVGPVRKQQSVPVSAASTGMVKRLVVFADEDDAEDDGAGPRGRKSEIRATPLRDIADSQKQYPPCRPPSEAVSVPTSEAKVNDENAVTTVDSCTPPSTSTSTSSACNSTQSHKQLSTIMERTETSTTSASAVTGATKSSVDSQPLSPETNVTTAGEEFHLPVPKLSTVVAPKESFFKLPLPSDEPKGFGIHIDSTETMANIPLLLKRDLPPVQTDDKENECVLRAATTVSSTSTPAKTSPAGIFHLPDEPTYTGMAGGQRNLSHMVQRELDANSIASFRMTTERTNTVPLQMVKPQYTIPEVASNAVAPSCAPLGGSSVASDGTTMVAASLSDLIGNVTQTEQLQANTPNVTKKKHYSLLEQLDATFSPKVGGAGGGGGGEAVEALAGGTVRRGSTEDTKSKDSSFNLIDLVKPTQTTPSSVGFTQELPALEQLAVPFDELSLLPQIKMEPSLHLDLTEDTEPDGCRPLPPLAIANAMAHHRVSPFQDAYDGDASIYHPRPTIPQEDEERWEEIDEQFDPQVDNEYRRKPPADMECTIQHINACVAADDVDPFDKQLLDAFLERLDFMNYIAELPNCTLMNKVQPLKKGARLALNDGGDAYEVQQKIGKGAYGTVFCGFHVSTGQKVALKQERPANLWEYYICLEIRSRLTNPEILPGFMSIDHAFVGNNASIFVSTYSRYGNILDVCNLVNKVTNRHVDEFIAMIISAQILSIVDHLHSCQIIHADIKPDNFLFMSPINLDAKLPCVQLIDFGESIDMQLFERDVTFHRVITTDGFTCIEMREGRPWTYQPDLFGVAATSHAMLFGKYMQVQKDIVNWGIKTPMPRYFKKAVWENYFTALLNIRDCDHLPNLQNLRTAFLEEISLHEKYIRSKVADFNQHGLKSDQSAHRSSPTAIIDSPDDVSDPETAEFKDTGSARDRNVRMFSSNGRILKRLVVLDFDHTVCEHNTDIVVRDLLGPEGIPPDVRSILRSSGWIPYMQRVFQLLHQSGLGPMEISSAIRGIPEVPGMKACITDLVRRGFHVIIISDSNSEFIRLWNDFNDIGRYIHTVFTNPAQFDGNGLLELRPYHYQTECTLSSKNLCKGKILEQFLRRQHDERNVEYEKVFYAGDGKNDVCPMLRLSSNGFACARRGYACYDALQGAIGKLEHKYTAKVLQWTDGHELSDLIWTELED</sequence>
<dbReference type="GO" id="GO:0007094">
    <property type="term" value="P:mitotic spindle assembly checkpoint signaling"/>
    <property type="evidence" value="ECO:0007669"/>
    <property type="project" value="InterPro"/>
</dbReference>
<dbReference type="SUPFAM" id="SSF56784">
    <property type="entry name" value="HAD-like"/>
    <property type="match status" value="1"/>
</dbReference>
<evidence type="ECO:0000256" key="12">
    <source>
        <dbReference type="SAM" id="MobiDB-lite"/>
    </source>
</evidence>
<dbReference type="Pfam" id="PF08311">
    <property type="entry name" value="Mad3_BUB1_I"/>
    <property type="match status" value="1"/>
</dbReference>
<evidence type="ECO:0000256" key="10">
    <source>
        <dbReference type="ARBA" id="ARBA00022842"/>
    </source>
</evidence>
<dbReference type="STRING" id="41427.A0A182J2J9"/>
<dbReference type="InterPro" id="IPR017441">
    <property type="entry name" value="Protein_kinase_ATP_BS"/>
</dbReference>
<dbReference type="InterPro" id="IPR008271">
    <property type="entry name" value="Ser/Thr_kinase_AS"/>
</dbReference>
<evidence type="ECO:0000256" key="1">
    <source>
        <dbReference type="ARBA" id="ARBA00001946"/>
    </source>
</evidence>
<feature type="region of interest" description="Disordered" evidence="12">
    <location>
        <begin position="555"/>
        <end position="679"/>
    </location>
</feature>
<dbReference type="CDD" id="cd13981">
    <property type="entry name" value="STKc_Bub1_BubR1"/>
    <property type="match status" value="1"/>
</dbReference>
<dbReference type="PANTHER" id="PTHR14030:SF4">
    <property type="entry name" value="BUB1 KINASE, ISOFORM A-RELATED"/>
    <property type="match status" value="1"/>
</dbReference>
<comment type="subcellular location">
    <subcellularLocation>
        <location evidence="2">Chromosome</location>
        <location evidence="2">Centromere</location>
        <location evidence="2">Kinetochore</location>
    </subcellularLocation>
</comment>
<dbReference type="InterPro" id="IPR016965">
    <property type="entry name" value="Pase_PHOSPHO-typ"/>
</dbReference>
<dbReference type="InterPro" id="IPR036412">
    <property type="entry name" value="HAD-like_sf"/>
</dbReference>
<reference evidence="13" key="1">
    <citation type="submission" date="2022-08" db="UniProtKB">
        <authorList>
            <consortium name="EnsemblMetazoa"/>
        </authorList>
    </citation>
    <scope>IDENTIFICATION</scope>
    <source>
        <strain evidence="13">EBRO</strain>
    </source>
</reference>
<dbReference type="InterPro" id="IPR023214">
    <property type="entry name" value="HAD_sf"/>
</dbReference>
<dbReference type="PROSITE" id="PS51489">
    <property type="entry name" value="BUB1_N"/>
    <property type="match status" value="1"/>
</dbReference>
<dbReference type="GO" id="GO:0004672">
    <property type="term" value="F:protein kinase activity"/>
    <property type="evidence" value="ECO:0007669"/>
    <property type="project" value="InterPro"/>
</dbReference>
<feature type="compositionally biased region" description="Polar residues" evidence="12">
    <location>
        <begin position="841"/>
        <end position="851"/>
    </location>
</feature>
<evidence type="ECO:0000256" key="4">
    <source>
        <dbReference type="ARBA" id="ARBA00022454"/>
    </source>
</evidence>
<dbReference type="PANTHER" id="PTHR14030">
    <property type="entry name" value="MITOTIC CHECKPOINT SERINE/THREONINE-PROTEIN KINASE BUB1"/>
    <property type="match status" value="1"/>
</dbReference>
<evidence type="ECO:0000256" key="6">
    <source>
        <dbReference type="ARBA" id="ARBA00022741"/>
    </source>
</evidence>
<evidence type="ECO:0000256" key="7">
    <source>
        <dbReference type="ARBA" id="ARBA00022801"/>
    </source>
</evidence>
<dbReference type="NCBIfam" id="TIGR01489">
    <property type="entry name" value="DKMTPPase-SF"/>
    <property type="match status" value="1"/>
</dbReference>
<feature type="compositionally biased region" description="Low complexity" evidence="12">
    <location>
        <begin position="825"/>
        <end position="840"/>
    </location>
</feature>
<evidence type="ECO:0000256" key="9">
    <source>
        <dbReference type="ARBA" id="ARBA00022840"/>
    </source>
</evidence>
<evidence type="ECO:0000256" key="3">
    <source>
        <dbReference type="ARBA" id="ARBA00008541"/>
    </source>
</evidence>
<dbReference type="PROSITE" id="PS50011">
    <property type="entry name" value="PROTEIN_KINASE_DOM"/>
    <property type="match status" value="1"/>
</dbReference>
<dbReference type="Gene3D" id="1.25.40.430">
    <property type="match status" value="1"/>
</dbReference>
<protein>
    <recommendedName>
        <fullName evidence="14">Mitotic checkpoint serine/threonine-protein kinase BUB1</fullName>
    </recommendedName>
</protein>
<evidence type="ECO:0008006" key="14">
    <source>
        <dbReference type="Google" id="ProtNLM"/>
    </source>
</evidence>
<evidence type="ECO:0000256" key="11">
    <source>
        <dbReference type="ARBA" id="ARBA00023328"/>
    </source>
</evidence>
<feature type="region of interest" description="Disordered" evidence="12">
    <location>
        <begin position="1583"/>
        <end position="1617"/>
    </location>
</feature>
<dbReference type="SMART" id="SM00777">
    <property type="entry name" value="Mad3_BUB1_I"/>
    <property type="match status" value="1"/>
</dbReference>
<dbReference type="GO" id="GO:0032991">
    <property type="term" value="C:protein-containing complex"/>
    <property type="evidence" value="ECO:0007669"/>
    <property type="project" value="UniProtKB-ARBA"/>
</dbReference>
<comment type="similarity">
    <text evidence="3">Belongs to the HAD-like hydrolase superfamily. PHOSPHO family.</text>
</comment>
<feature type="region of interest" description="Disordered" evidence="12">
    <location>
        <begin position="732"/>
        <end position="810"/>
    </location>
</feature>
<evidence type="ECO:0000256" key="2">
    <source>
        <dbReference type="ARBA" id="ARBA00004629"/>
    </source>
</evidence>
<dbReference type="SMART" id="SM00220">
    <property type="entry name" value="S_TKc"/>
    <property type="match status" value="1"/>
</dbReference>
<dbReference type="GO" id="GO:0005524">
    <property type="term" value="F:ATP binding"/>
    <property type="evidence" value="ECO:0007669"/>
    <property type="project" value="UniProtKB-UniRule"/>
</dbReference>
<dbReference type="Gene3D" id="3.40.50.1000">
    <property type="entry name" value="HAD superfamily/HAD-like"/>
    <property type="match status" value="1"/>
</dbReference>
<dbReference type="PROSITE" id="PS00108">
    <property type="entry name" value="PROTEIN_KINASE_ST"/>
    <property type="match status" value="1"/>
</dbReference>
<keyword evidence="10" id="KW-0460">Magnesium</keyword>
<dbReference type="GO" id="GO:0016791">
    <property type="term" value="F:phosphatase activity"/>
    <property type="evidence" value="ECO:0007669"/>
    <property type="project" value="InterPro"/>
</dbReference>
<dbReference type="GO" id="GO:0051754">
    <property type="term" value="P:meiotic sister chromatid cohesion, centromeric"/>
    <property type="evidence" value="ECO:0007669"/>
    <property type="project" value="TreeGrafter"/>
</dbReference>
<accession>A0A182J2J9</accession>
<dbReference type="SUPFAM" id="SSF56112">
    <property type="entry name" value="Protein kinase-like (PK-like)"/>
    <property type="match status" value="1"/>
</dbReference>
<dbReference type="InterPro" id="IPR006384">
    <property type="entry name" value="HAD_hydro_PyrdxlP_Pase-like"/>
</dbReference>
<organism evidence="13">
    <name type="scientific">Anopheles atroparvus</name>
    <name type="common">European mosquito</name>
    <dbReference type="NCBI Taxonomy" id="41427"/>
    <lineage>
        <taxon>Eukaryota</taxon>
        <taxon>Metazoa</taxon>
        <taxon>Ecdysozoa</taxon>
        <taxon>Arthropoda</taxon>
        <taxon>Hexapoda</taxon>
        <taxon>Insecta</taxon>
        <taxon>Pterygota</taxon>
        <taxon>Neoptera</taxon>
        <taxon>Endopterygota</taxon>
        <taxon>Diptera</taxon>
        <taxon>Nematocera</taxon>
        <taxon>Culicoidea</taxon>
        <taxon>Culicidae</taxon>
        <taxon>Anophelinae</taxon>
        <taxon>Anopheles</taxon>
    </lineage>
</organism>
<dbReference type="InterPro" id="IPR013212">
    <property type="entry name" value="Mad3/Bub1_I"/>
</dbReference>
<dbReference type="Gene3D" id="1.10.510.10">
    <property type="entry name" value="Transferase(Phosphotransferase) domain 1"/>
    <property type="match status" value="1"/>
</dbReference>
<dbReference type="NCBIfam" id="TIGR01488">
    <property type="entry name" value="HAD-SF-IB"/>
    <property type="match status" value="1"/>
</dbReference>
<keyword evidence="11" id="KW-0137">Centromere</keyword>